<keyword evidence="5 6" id="KW-0472">Membrane</keyword>
<dbReference type="EMBL" id="AZHX01001089">
    <property type="protein sequence ID" value="ETX04906.1"/>
    <property type="molecule type" value="Genomic_DNA"/>
</dbReference>
<feature type="transmembrane region" description="Helical" evidence="6">
    <location>
        <begin position="87"/>
        <end position="112"/>
    </location>
</feature>
<evidence type="ECO:0000256" key="3">
    <source>
        <dbReference type="ARBA" id="ARBA00022692"/>
    </source>
</evidence>
<dbReference type="InterPro" id="IPR032816">
    <property type="entry name" value="VTT_dom"/>
</dbReference>
<feature type="transmembrane region" description="Helical" evidence="6">
    <location>
        <begin position="210"/>
        <end position="231"/>
    </location>
</feature>
<reference evidence="8 9" key="1">
    <citation type="journal article" date="2014" name="Nature">
        <title>An environmental bacterial taxon with a large and distinct metabolic repertoire.</title>
        <authorList>
            <person name="Wilson M.C."/>
            <person name="Mori T."/>
            <person name="Ruckert C."/>
            <person name="Uria A.R."/>
            <person name="Helf M.J."/>
            <person name="Takada K."/>
            <person name="Gernert C."/>
            <person name="Steffens U.A."/>
            <person name="Heycke N."/>
            <person name="Schmitt S."/>
            <person name="Rinke C."/>
            <person name="Helfrich E.J."/>
            <person name="Brachmann A.O."/>
            <person name="Gurgui C."/>
            <person name="Wakimoto T."/>
            <person name="Kracht M."/>
            <person name="Crusemann M."/>
            <person name="Hentschel U."/>
            <person name="Abe I."/>
            <person name="Matsunaga S."/>
            <person name="Kalinowski J."/>
            <person name="Takeyama H."/>
            <person name="Piel J."/>
        </authorList>
    </citation>
    <scope>NUCLEOTIDE SEQUENCE [LARGE SCALE GENOMIC DNA]</scope>
    <source>
        <strain evidence="9">TSY2</strain>
    </source>
</reference>
<dbReference type="GO" id="GO:0005886">
    <property type="term" value="C:plasma membrane"/>
    <property type="evidence" value="ECO:0007669"/>
    <property type="project" value="UniProtKB-SubCell"/>
</dbReference>
<evidence type="ECO:0000259" key="7">
    <source>
        <dbReference type="Pfam" id="PF09335"/>
    </source>
</evidence>
<organism evidence="8 9">
    <name type="scientific">Candidatus Entotheonella gemina</name>
    <dbReference type="NCBI Taxonomy" id="1429439"/>
    <lineage>
        <taxon>Bacteria</taxon>
        <taxon>Pseudomonadati</taxon>
        <taxon>Nitrospinota/Tectimicrobiota group</taxon>
        <taxon>Candidatus Tectimicrobiota</taxon>
        <taxon>Candidatus Entotheonellia</taxon>
        <taxon>Candidatus Entotheonellales</taxon>
        <taxon>Candidatus Entotheonellaceae</taxon>
        <taxon>Candidatus Entotheonella</taxon>
    </lineage>
</organism>
<feature type="transmembrane region" description="Helical" evidence="6">
    <location>
        <begin position="140"/>
        <end position="165"/>
    </location>
</feature>
<evidence type="ECO:0000256" key="5">
    <source>
        <dbReference type="ARBA" id="ARBA00023136"/>
    </source>
</evidence>
<evidence type="ECO:0000313" key="9">
    <source>
        <dbReference type="Proteomes" id="UP000019140"/>
    </source>
</evidence>
<accession>W4M4P9</accession>
<dbReference type="InterPro" id="IPR015414">
    <property type="entry name" value="TMEM64"/>
</dbReference>
<dbReference type="Pfam" id="PF09335">
    <property type="entry name" value="VTT_dom"/>
    <property type="match status" value="1"/>
</dbReference>
<dbReference type="Proteomes" id="UP000019140">
    <property type="component" value="Unassembled WGS sequence"/>
</dbReference>
<evidence type="ECO:0000256" key="6">
    <source>
        <dbReference type="RuleBase" id="RU366058"/>
    </source>
</evidence>
<keyword evidence="9" id="KW-1185">Reference proteome</keyword>
<sequence>TQASASSSFSFKRLIPLLVLVAGLVVFFALGLHRYISFEVLRDNREALLNWVQQNGLLAALMYMAIYAIAVAFSLPGGLVLSITGGFLFGTLLGSLYIVVGATVGATALFIIAKSALGDFLRAKAGPWLQKMEEGFRENALSYLLVLRLVPLFPFFVVNLVPAFLGVPLSTYVIGTFFGIIPGVFVFASVGAGLGSIFDKGESFSAAGILTPQIMIALIGLAVLALIPVVYKKIKARSA</sequence>
<gene>
    <name evidence="8" type="ORF">ETSY2_26100</name>
</gene>
<evidence type="ECO:0000256" key="2">
    <source>
        <dbReference type="ARBA" id="ARBA00022475"/>
    </source>
</evidence>
<feature type="non-terminal residue" evidence="8">
    <location>
        <position position="1"/>
    </location>
</feature>
<keyword evidence="2 6" id="KW-1003">Cell membrane</keyword>
<feature type="transmembrane region" description="Helical" evidence="6">
    <location>
        <begin position="14"/>
        <end position="36"/>
    </location>
</feature>
<dbReference type="HOGENOM" id="CLU_1158453_0_0_7"/>
<keyword evidence="3 6" id="KW-0812">Transmembrane</keyword>
<comment type="similarity">
    <text evidence="6">Belongs to the TVP38/TMEM64 family.</text>
</comment>
<evidence type="ECO:0000256" key="4">
    <source>
        <dbReference type="ARBA" id="ARBA00022989"/>
    </source>
</evidence>
<comment type="caution">
    <text evidence="8">The sequence shown here is derived from an EMBL/GenBank/DDBJ whole genome shotgun (WGS) entry which is preliminary data.</text>
</comment>
<comment type="subcellular location">
    <subcellularLocation>
        <location evidence="1 6">Cell membrane</location>
        <topology evidence="1 6">Multi-pass membrane protein</topology>
    </subcellularLocation>
</comment>
<name>W4M4P9_9BACT</name>
<protein>
    <recommendedName>
        <fullName evidence="6">TVP38/TMEM64 family membrane protein</fullName>
    </recommendedName>
</protein>
<dbReference type="PATRIC" id="fig|1429439.4.peg.4428"/>
<evidence type="ECO:0000256" key="1">
    <source>
        <dbReference type="ARBA" id="ARBA00004651"/>
    </source>
</evidence>
<proteinExistence type="inferred from homology"/>
<feature type="transmembrane region" description="Helical" evidence="6">
    <location>
        <begin position="172"/>
        <end position="198"/>
    </location>
</feature>
<dbReference type="PANTHER" id="PTHR12677">
    <property type="entry name" value="GOLGI APPARATUS MEMBRANE PROTEIN TVP38-RELATED"/>
    <property type="match status" value="1"/>
</dbReference>
<evidence type="ECO:0000313" key="8">
    <source>
        <dbReference type="EMBL" id="ETX04906.1"/>
    </source>
</evidence>
<dbReference type="AlphaFoldDB" id="W4M4P9"/>
<dbReference type="PANTHER" id="PTHR12677:SF59">
    <property type="entry name" value="GOLGI APPARATUS MEMBRANE PROTEIN TVP38-RELATED"/>
    <property type="match status" value="1"/>
</dbReference>
<feature type="transmembrane region" description="Helical" evidence="6">
    <location>
        <begin position="56"/>
        <end position="75"/>
    </location>
</feature>
<feature type="domain" description="VTT" evidence="7">
    <location>
        <begin position="78"/>
        <end position="192"/>
    </location>
</feature>
<keyword evidence="4 6" id="KW-1133">Transmembrane helix</keyword>